<evidence type="ECO:0000313" key="2">
    <source>
        <dbReference type="Proteomes" id="UP000052022"/>
    </source>
</evidence>
<proteinExistence type="predicted"/>
<evidence type="ECO:0000313" key="1">
    <source>
        <dbReference type="EMBL" id="CUH80504.1"/>
    </source>
</evidence>
<dbReference type="EMBL" id="CYSD01000039">
    <property type="protein sequence ID" value="CUH80504.1"/>
    <property type="molecule type" value="Genomic_DNA"/>
</dbReference>
<dbReference type="Proteomes" id="UP000052022">
    <property type="component" value="Unassembled WGS sequence"/>
</dbReference>
<name>A0A0P1GG15_9RHOB</name>
<accession>A0A0P1GG15</accession>
<organism evidence="1 2">
    <name type="scientific">Tritonibacter multivorans</name>
    <dbReference type="NCBI Taxonomy" id="928856"/>
    <lineage>
        <taxon>Bacteria</taxon>
        <taxon>Pseudomonadati</taxon>
        <taxon>Pseudomonadota</taxon>
        <taxon>Alphaproteobacteria</taxon>
        <taxon>Rhodobacterales</taxon>
        <taxon>Paracoccaceae</taxon>
        <taxon>Tritonibacter</taxon>
    </lineage>
</organism>
<gene>
    <name evidence="1" type="ORF">TRM7557_02930</name>
</gene>
<keyword evidence="2" id="KW-1185">Reference proteome</keyword>
<protein>
    <recommendedName>
        <fullName evidence="3">Phosphoadenosine phosphosulfate reductase</fullName>
    </recommendedName>
</protein>
<reference evidence="1 2" key="1">
    <citation type="submission" date="2015-09" db="EMBL/GenBank/DDBJ databases">
        <authorList>
            <consortium name="Swine Surveillance"/>
        </authorList>
    </citation>
    <scope>NUCLEOTIDE SEQUENCE [LARGE SCALE GENOMIC DNA]</scope>
    <source>
        <strain evidence="1 2">CECT 7557</strain>
    </source>
</reference>
<dbReference type="AlphaFoldDB" id="A0A0P1GG15"/>
<evidence type="ECO:0008006" key="3">
    <source>
        <dbReference type="Google" id="ProtNLM"/>
    </source>
</evidence>
<sequence>MNLKTGMGVDMETGMEEATEILDRDLSDLAPKDWATAIAEMAEEHGMFQPLGPRHFATFIDQSNTLFVSFESMGGIRALSPKAHPLGFSAVKDLGWSHLCVMCDGDTWFRDEEVYGFFDQLIDDGFFDEFDNVVFYGAGPCAYAAAAFSVAAPDATVLAIQPQATLDPSVARWDDRFVEMRRVSFTDRYGYAPEMLEAAEKAFVIYDPNVQLDSMHATLFRAPNTELLELPYMGQGIQNRLMEMEILDDVIDLAGNGKLTRAAFYKMARARRDHRGYLRGLLYVLDQADRPQMAHWLCRNVCNRFSAPHFRKRLEKLEEDLGLSDAAGNGTNG</sequence>
<dbReference type="STRING" id="928856.SAMN04488049_104213"/>